<dbReference type="GO" id="GO:0016763">
    <property type="term" value="F:pentosyltransferase activity"/>
    <property type="evidence" value="ECO:0007669"/>
    <property type="project" value="InterPro"/>
</dbReference>
<dbReference type="Proteomes" id="UP000186102">
    <property type="component" value="Unassembled WGS sequence"/>
</dbReference>
<comment type="caution">
    <text evidence="1">The sequence shown here is derived from an EMBL/GenBank/DDBJ whole genome shotgun (WGS) entry which is preliminary data.</text>
</comment>
<proteinExistence type="predicted"/>
<gene>
    <name evidence="1" type="ORF">DSOL_2570</name>
</gene>
<dbReference type="InterPro" id="IPR037128">
    <property type="entry name" value="Quinolinate_PRibosylTase_N_sf"/>
</dbReference>
<name>A0A1Q8QW41_9FIRM</name>
<dbReference type="RefSeq" id="WP_235838796.1">
    <property type="nucleotide sequence ID" value="NZ_MLBF01000017.1"/>
</dbReference>
<dbReference type="SUPFAM" id="SSF54675">
    <property type="entry name" value="Nicotinate/Quinolinate PRTase N-terminal domain-like"/>
    <property type="match status" value="1"/>
</dbReference>
<dbReference type="AlphaFoldDB" id="A0A1Q8QW41"/>
<accession>A0A1Q8QW41</accession>
<keyword evidence="1" id="KW-0328">Glycosyltransferase</keyword>
<sequence length="58" mass="6418">MNPLYYESIVREALSEDLGFQDLTTEAIISETHCSAAEITVKAEGILAGMGYCTNRKY</sequence>
<protein>
    <submittedName>
        <fullName evidence="1">Quinolinate phosphoribosyltransferase [decarboxylating]</fullName>
    </submittedName>
</protein>
<dbReference type="EMBL" id="MLBF01000017">
    <property type="protein sequence ID" value="OLN31545.1"/>
    <property type="molecule type" value="Genomic_DNA"/>
</dbReference>
<evidence type="ECO:0000313" key="1">
    <source>
        <dbReference type="EMBL" id="OLN31545.1"/>
    </source>
</evidence>
<keyword evidence="1" id="KW-0808">Transferase</keyword>
<evidence type="ECO:0000313" key="2">
    <source>
        <dbReference type="Proteomes" id="UP000186102"/>
    </source>
</evidence>
<organism evidence="1 2">
    <name type="scientific">Desulfosporosinus metallidurans</name>
    <dbReference type="NCBI Taxonomy" id="1888891"/>
    <lineage>
        <taxon>Bacteria</taxon>
        <taxon>Bacillati</taxon>
        <taxon>Bacillota</taxon>
        <taxon>Clostridia</taxon>
        <taxon>Eubacteriales</taxon>
        <taxon>Desulfitobacteriaceae</taxon>
        <taxon>Desulfosporosinus</taxon>
    </lineage>
</organism>
<dbReference type="STRING" id="1888891.DSOL_2570"/>
<reference evidence="1 2" key="1">
    <citation type="submission" date="2016-09" db="EMBL/GenBank/DDBJ databases">
        <title>Complete genome of Desulfosporosinus sp. OL.</title>
        <authorList>
            <person name="Mardanov A."/>
            <person name="Beletsky A."/>
            <person name="Panova A."/>
            <person name="Karnachuk O."/>
            <person name="Ravin N."/>
        </authorList>
    </citation>
    <scope>NUCLEOTIDE SEQUENCE [LARGE SCALE GENOMIC DNA]</scope>
    <source>
        <strain evidence="1 2">OL</strain>
    </source>
</reference>
<keyword evidence="2" id="KW-1185">Reference proteome</keyword>
<dbReference type="Gene3D" id="3.90.1170.20">
    <property type="entry name" value="Quinolinate phosphoribosyl transferase, N-terminal domain"/>
    <property type="match status" value="1"/>
</dbReference>